<dbReference type="RefSeq" id="WP_245793628.1">
    <property type="nucleotide sequence ID" value="NZ_FOSG01000009.1"/>
</dbReference>
<dbReference type="FunFam" id="3.30.559.30:FF:000006">
    <property type="entry name" value="Yersiniabactin polyketide/non-ribosomal peptide synthetase"/>
    <property type="match status" value="1"/>
</dbReference>
<dbReference type="InterPro" id="IPR001031">
    <property type="entry name" value="Thioesterase"/>
</dbReference>
<comment type="cofactor">
    <cofactor evidence="1">
        <name>pantetheine 4'-phosphate</name>
        <dbReference type="ChEBI" id="CHEBI:47942"/>
    </cofactor>
</comment>
<dbReference type="InterPro" id="IPR000873">
    <property type="entry name" value="AMP-dep_synth/lig_dom"/>
</dbReference>
<dbReference type="InterPro" id="IPR001242">
    <property type="entry name" value="Condensation_dom"/>
</dbReference>
<dbReference type="InterPro" id="IPR020806">
    <property type="entry name" value="PKS_PP-bd"/>
</dbReference>
<dbReference type="SUPFAM" id="SSF53474">
    <property type="entry name" value="alpha/beta-Hydrolases"/>
    <property type="match status" value="1"/>
</dbReference>
<dbReference type="Gene3D" id="3.40.50.1820">
    <property type="entry name" value="alpha/beta hydrolase"/>
    <property type="match status" value="1"/>
</dbReference>
<dbReference type="InterPro" id="IPR036736">
    <property type="entry name" value="ACP-like_sf"/>
</dbReference>
<dbReference type="SUPFAM" id="SSF53335">
    <property type="entry name" value="S-adenosyl-L-methionine-dependent methyltransferases"/>
    <property type="match status" value="1"/>
</dbReference>
<dbReference type="Pfam" id="PF00975">
    <property type="entry name" value="Thioesterase"/>
    <property type="match status" value="1"/>
</dbReference>
<dbReference type="PROSITE" id="PS00012">
    <property type="entry name" value="PHOSPHOPANTETHEINE"/>
    <property type="match status" value="1"/>
</dbReference>
<evidence type="ECO:0000256" key="5">
    <source>
        <dbReference type="ARBA" id="ARBA00022450"/>
    </source>
</evidence>
<dbReference type="InterPro" id="IPR057737">
    <property type="entry name" value="Condensation_MtbB-like"/>
</dbReference>
<comment type="pathway">
    <text evidence="2">Siderophore biosynthesis; mycobactin biosynthesis.</text>
</comment>
<dbReference type="InterPro" id="IPR010071">
    <property type="entry name" value="AA_adenyl_dom"/>
</dbReference>
<feature type="compositionally biased region" description="Gly residues" evidence="10">
    <location>
        <begin position="1751"/>
        <end position="1762"/>
    </location>
</feature>
<dbReference type="EMBL" id="FOSG01000009">
    <property type="protein sequence ID" value="SFK82797.1"/>
    <property type="molecule type" value="Genomic_DNA"/>
</dbReference>
<keyword evidence="13" id="KW-1185">Reference proteome</keyword>
<dbReference type="SUPFAM" id="SSF56801">
    <property type="entry name" value="Acetyl-CoA synthetase-like"/>
    <property type="match status" value="1"/>
</dbReference>
<dbReference type="InterPro" id="IPR029063">
    <property type="entry name" value="SAM-dependent_MTases_sf"/>
</dbReference>
<dbReference type="InterPro" id="IPR023213">
    <property type="entry name" value="CAT-like_dom_sf"/>
</dbReference>
<evidence type="ECO:0000256" key="2">
    <source>
        <dbReference type="ARBA" id="ARBA00005102"/>
    </source>
</evidence>
<keyword evidence="5" id="KW-0596">Phosphopantetheine</keyword>
<dbReference type="PANTHER" id="PTHR45527">
    <property type="entry name" value="NONRIBOSOMAL PEPTIDE SYNTHETASE"/>
    <property type="match status" value="1"/>
</dbReference>
<dbReference type="GO" id="GO:0016874">
    <property type="term" value="F:ligase activity"/>
    <property type="evidence" value="ECO:0007669"/>
    <property type="project" value="UniProtKB-KW"/>
</dbReference>
<feature type="domain" description="Carrier" evidence="11">
    <location>
        <begin position="1434"/>
        <end position="1515"/>
    </location>
</feature>
<dbReference type="InterPro" id="IPR009081">
    <property type="entry name" value="PP-bd_ACP"/>
</dbReference>
<reference evidence="13" key="1">
    <citation type="submission" date="2016-10" db="EMBL/GenBank/DDBJ databases">
        <authorList>
            <person name="Varghese N."/>
            <person name="Submissions S."/>
        </authorList>
    </citation>
    <scope>NUCLEOTIDE SEQUENCE [LARGE SCALE GENOMIC DNA]</scope>
    <source>
        <strain evidence="13">PL19</strain>
    </source>
</reference>
<dbReference type="CDD" id="cd12114">
    <property type="entry name" value="A_NRPS_TlmIV_like"/>
    <property type="match status" value="1"/>
</dbReference>
<organism evidence="12 13">
    <name type="scientific">Streptomyces pini</name>
    <dbReference type="NCBI Taxonomy" id="1520580"/>
    <lineage>
        <taxon>Bacteria</taxon>
        <taxon>Bacillati</taxon>
        <taxon>Actinomycetota</taxon>
        <taxon>Actinomycetes</taxon>
        <taxon>Kitasatosporales</taxon>
        <taxon>Streptomycetaceae</taxon>
        <taxon>Streptomyces</taxon>
    </lineage>
</organism>
<keyword evidence="7" id="KW-0436">Ligase</keyword>
<dbReference type="FunFam" id="1.10.1200.10:FF:000016">
    <property type="entry name" value="Non-ribosomal peptide synthase"/>
    <property type="match status" value="1"/>
</dbReference>
<dbReference type="PROSITE" id="PS50075">
    <property type="entry name" value="CARRIER"/>
    <property type="match status" value="1"/>
</dbReference>
<dbReference type="InterPro" id="IPR041464">
    <property type="entry name" value="TubC_N"/>
</dbReference>
<dbReference type="Gene3D" id="3.40.50.980">
    <property type="match status" value="2"/>
</dbReference>
<dbReference type="Gene3D" id="2.30.38.10">
    <property type="entry name" value="Luciferase, Domain 3"/>
    <property type="match status" value="1"/>
</dbReference>
<dbReference type="InterPro" id="IPR044894">
    <property type="entry name" value="TubC_N_sf"/>
</dbReference>
<dbReference type="GO" id="GO:0005737">
    <property type="term" value="C:cytoplasm"/>
    <property type="evidence" value="ECO:0007669"/>
    <property type="project" value="TreeGrafter"/>
</dbReference>
<evidence type="ECO:0000256" key="3">
    <source>
        <dbReference type="ARBA" id="ARBA00007380"/>
    </source>
</evidence>
<dbReference type="Gene3D" id="1.10.10.1830">
    <property type="entry name" value="Non-ribosomal peptide synthase, adenylation domain"/>
    <property type="match status" value="1"/>
</dbReference>
<feature type="region of interest" description="Disordered" evidence="10">
    <location>
        <begin position="506"/>
        <end position="526"/>
    </location>
</feature>
<dbReference type="Gene3D" id="3.30.300.30">
    <property type="match status" value="2"/>
</dbReference>
<dbReference type="SUPFAM" id="SSF47336">
    <property type="entry name" value="ACP-like"/>
    <property type="match status" value="1"/>
</dbReference>
<dbReference type="GO" id="GO:0043041">
    <property type="term" value="P:amino acid activation for nonribosomal peptide biosynthetic process"/>
    <property type="evidence" value="ECO:0007669"/>
    <property type="project" value="TreeGrafter"/>
</dbReference>
<dbReference type="FunFam" id="3.40.50.12780:FF:000012">
    <property type="entry name" value="Non-ribosomal peptide synthetase"/>
    <property type="match status" value="1"/>
</dbReference>
<comment type="similarity">
    <text evidence="3">Belongs to the ATP-dependent AMP-binding enzyme family. MbtB subfamily.</text>
</comment>
<dbReference type="Pfam" id="PF00501">
    <property type="entry name" value="AMP-binding"/>
    <property type="match status" value="1"/>
</dbReference>
<feature type="region of interest" description="Disordered" evidence="10">
    <location>
        <begin position="1516"/>
        <end position="1550"/>
    </location>
</feature>
<dbReference type="CDD" id="cd02440">
    <property type="entry name" value="AdoMet_MTases"/>
    <property type="match status" value="1"/>
</dbReference>
<evidence type="ECO:0000256" key="4">
    <source>
        <dbReference type="ARBA" id="ARBA00016743"/>
    </source>
</evidence>
<dbReference type="NCBIfam" id="TIGR01733">
    <property type="entry name" value="AA-adenyl-dom"/>
    <property type="match status" value="1"/>
</dbReference>
<dbReference type="Gene3D" id="3.40.50.150">
    <property type="entry name" value="Vaccinia Virus protein VP39"/>
    <property type="match status" value="1"/>
</dbReference>
<dbReference type="Gene3D" id="3.30.559.10">
    <property type="entry name" value="Chloramphenicol acetyltransferase-like domain"/>
    <property type="match status" value="1"/>
</dbReference>
<dbReference type="InterPro" id="IPR006162">
    <property type="entry name" value="Ppantetheine_attach_site"/>
</dbReference>
<dbReference type="Pfam" id="PF18563">
    <property type="entry name" value="TubC_N"/>
    <property type="match status" value="1"/>
</dbReference>
<proteinExistence type="inferred from homology"/>
<dbReference type="InterPro" id="IPR020845">
    <property type="entry name" value="AMP-binding_CS"/>
</dbReference>
<dbReference type="FunFam" id="3.30.559.10:FF:000023">
    <property type="entry name" value="Non-ribosomal peptide synthetase"/>
    <property type="match status" value="1"/>
</dbReference>
<dbReference type="Gene3D" id="1.10.1200.10">
    <property type="entry name" value="ACP-like"/>
    <property type="match status" value="1"/>
</dbReference>
<evidence type="ECO:0000259" key="11">
    <source>
        <dbReference type="PROSITE" id="PS50075"/>
    </source>
</evidence>
<evidence type="ECO:0000256" key="1">
    <source>
        <dbReference type="ARBA" id="ARBA00001957"/>
    </source>
</evidence>
<evidence type="ECO:0000256" key="6">
    <source>
        <dbReference type="ARBA" id="ARBA00022553"/>
    </source>
</evidence>
<dbReference type="PROSITE" id="PS00455">
    <property type="entry name" value="AMP_BINDING"/>
    <property type="match status" value="1"/>
</dbReference>
<gene>
    <name evidence="12" type="ORF">SAMN05192584_10978</name>
</gene>
<evidence type="ECO:0000256" key="8">
    <source>
        <dbReference type="ARBA" id="ARBA00022737"/>
    </source>
</evidence>
<feature type="region of interest" description="Disordered" evidence="10">
    <location>
        <begin position="1743"/>
        <end position="1762"/>
    </location>
</feature>
<protein>
    <recommendedName>
        <fullName evidence="4">Phenyloxazoline synthase MbtB</fullName>
    </recommendedName>
    <alternativeName>
        <fullName evidence="9">Mycobactin synthetase protein B</fullName>
    </alternativeName>
</protein>
<evidence type="ECO:0000256" key="9">
    <source>
        <dbReference type="ARBA" id="ARBA00033440"/>
    </source>
</evidence>
<evidence type="ECO:0000313" key="13">
    <source>
        <dbReference type="Proteomes" id="UP000198928"/>
    </source>
</evidence>
<dbReference type="Pfam" id="PF00550">
    <property type="entry name" value="PP-binding"/>
    <property type="match status" value="1"/>
</dbReference>
<feature type="compositionally biased region" description="Gly residues" evidence="10">
    <location>
        <begin position="1535"/>
        <end position="1549"/>
    </location>
</feature>
<dbReference type="Proteomes" id="UP000198928">
    <property type="component" value="Unassembled WGS sequence"/>
</dbReference>
<evidence type="ECO:0000313" key="12">
    <source>
        <dbReference type="EMBL" id="SFK82797.1"/>
    </source>
</evidence>
<dbReference type="GO" id="GO:0017000">
    <property type="term" value="P:antibiotic biosynthetic process"/>
    <property type="evidence" value="ECO:0007669"/>
    <property type="project" value="UniProtKB-ARBA"/>
</dbReference>
<dbReference type="InterPro" id="IPR045851">
    <property type="entry name" value="AMP-bd_C_sf"/>
</dbReference>
<name>A0A1I4CRD5_9ACTN</name>
<keyword evidence="6" id="KW-0597">Phosphoprotein</keyword>
<dbReference type="Pfam" id="PF00668">
    <property type="entry name" value="Condensation"/>
    <property type="match status" value="1"/>
</dbReference>
<dbReference type="SUPFAM" id="SSF52777">
    <property type="entry name" value="CoA-dependent acyltransferases"/>
    <property type="match status" value="2"/>
</dbReference>
<dbReference type="GO" id="GO:0031177">
    <property type="term" value="F:phosphopantetheine binding"/>
    <property type="evidence" value="ECO:0007669"/>
    <property type="project" value="InterPro"/>
</dbReference>
<dbReference type="GO" id="GO:0009403">
    <property type="term" value="P:toxin biosynthetic process"/>
    <property type="evidence" value="ECO:0007669"/>
    <property type="project" value="UniProtKB-ARBA"/>
</dbReference>
<dbReference type="Gene3D" id="3.30.559.30">
    <property type="entry name" value="Nonribosomal peptide synthetase, condensation domain"/>
    <property type="match status" value="1"/>
</dbReference>
<dbReference type="InterPro" id="IPR013217">
    <property type="entry name" value="Methyltransf_12"/>
</dbReference>
<dbReference type="Pfam" id="PF08242">
    <property type="entry name" value="Methyltransf_12"/>
    <property type="match status" value="1"/>
</dbReference>
<evidence type="ECO:0000256" key="7">
    <source>
        <dbReference type="ARBA" id="ARBA00022598"/>
    </source>
</evidence>
<sequence length="1859" mass="203837">MTLSADTARTPETLVADLRERGVQLWEDGGRLRFRAPRGVLTDEWREALAARKEAVLACLRAESPPVVRDLEHRYDPFPLTDVQSAYLLGRREAFAYGGVGCQVYAEMEYAELDPARLESAWNRLVERHDMLRAVISLDGHQRVLPEVPDYRIEVTDVRGASPAEAHRARAEVRAAMDHSVHDPERWPLFALRVTLTDACAVLHVSVDFLIADYLSVRTLMRELRMLYDGLTPPPLDITFRDYLSAAARRRESPAYERDRQYWTRRLDELPTAPELPVREGAEYLPGRFHRLSSALSPEQWQAVRRASARWNLTPSATVLAALAEVIGRWSAKPRFCLNLTLLNREPLHPQVDRLVGDFTTVSPLAVDTAPLSPFGERARALQQRMWEDMDHRLHSGVEVMRELARRRGSAAALLPVVFTSTLGAAGDAGGSGEAAAQDDPAERPVHGISQTPQVWIDAQAVESDGCLDLRWDVREGVLLPGVAEEMFDALVALLRRLGDDAAVWEEPSPVPLPQDQQRRRDAANDTAAPLPDALLHDDLVAAARAYPDRPAVVSRGRTLSYGELLDRAEAVAARLREAGCTPGEVVGLVMDKGWEQVAGALGTLLAGCAYLPLDASQPRLRRDRILDDAAVRHVLVQSWSLPVDDCGRHAVAVDTLDVRGRDGEGAGAPPAGPDDLAYVVYTSGSTGAPKGVMVSHRAALNTLRDVNRRFDVTAEDRVLGLAGMGFDLSVYDVFGVLGAGGTLVLPDPERRADPSHWAQLLAEHRVTVWNSVPAQLQLLEDYLAVEPVAGLDALRLALLSGDWIPVTLPDRVRRRLPGLRPVSLGGATEAAVWSIAHPVGEVDPAWRSIPYGKPLANQTFHVLDPWLRPCPEHVPGELYIGGAGLALGYLGDAERTAERFVHHPRTGERLYRTGDRGVYGDDGVIEFLGRQDRQVKIRGHRIELAETEAALSSHPAVVSAHALVDGDGPLERRLLAYARLATGARPVPDRGTERFLAAASARGDAAVRDVDPAELAEFMRRLDRAGLLAMLHAFNRQGLFRSPGDRHTVPEVLEATAAAPCHHRLVRRWLKSLTEEGLLTRHGDAYAAAGPVGGEDLDAAWREVDALQREEWYKADLIGYFRTCAERLPELLRDEIDPLPLLFPEGGLDLSYAAYRDNVLSRYVNHAVVGLVRELAASHEGPLRLLEVGAGVGGTSTVLVPEIADTDVRYLFTDVSQFFLGEARRRFGDRVDYGLFDINGDAREQGRLPNSQDVVLCANVLHNARHVGTVLARLRELLAPGGWLVFIETTRENVQIMTSMEFMMPDRDPAKWDYEDLRRGRDQTFLDSGQWRRLLREAGADTVLELPHADGVTAPLGQRVFAARFKADRIPVRPEDVLEHAARRVPEYMLPARLELLDDLPLTANGKTDTAVLRGWAQRHRAPDGTELPGGAEHLDDLERRVAAVWADLLRLPRVGRDDDFYRLGGDSLLVARLAGRVREEIPEAAGLLYDTVLRAVLSRPTVAALAEFLRDSREHTEGAGGDGPADSPLVPLGGAGPSGSGAEGPEGAGDAAMRVLVHDGMGTLAAYRPLIPLLDGPGPLVGLAVPAHEPYAREDPEDLIVRRAAHYTRCLLETGHTRFQVVGYCMGGLLATEVARQLAESGALVENLTIVSSYALPHTIEDELVLEYVFARLLNADTEELGYPDDAATAHVFRAVLERTPGRVPSGSPDSLTGDLVVEEAARRFAALRKVPQRERLAAIGRAARGDGESGGGGGESGGDGFPMDLEAVYSLYRTSMTAVTRHRAMPYAGDVVLLREDEATGFLPWLRADMTEFWGELCLGELEIVDVPGDHFSCMRPPHVGRVARELDRLHRGGGR</sequence>
<dbReference type="GO" id="GO:0000036">
    <property type="term" value="F:acyl carrier activity"/>
    <property type="evidence" value="ECO:0007669"/>
    <property type="project" value="TreeGrafter"/>
</dbReference>
<accession>A0A1I4CRD5</accession>
<keyword evidence="8" id="KW-0677">Repeat</keyword>
<dbReference type="PANTHER" id="PTHR45527:SF10">
    <property type="entry name" value="PYOCHELIN SYNTHASE PCHF"/>
    <property type="match status" value="1"/>
</dbReference>
<dbReference type="SMART" id="SM00823">
    <property type="entry name" value="PKS_PP"/>
    <property type="match status" value="1"/>
</dbReference>
<dbReference type="CDD" id="cd19535">
    <property type="entry name" value="Cyc_NRPS"/>
    <property type="match status" value="1"/>
</dbReference>
<dbReference type="InterPro" id="IPR029058">
    <property type="entry name" value="AB_hydrolase_fold"/>
</dbReference>
<evidence type="ECO:0000256" key="10">
    <source>
        <dbReference type="SAM" id="MobiDB-lite"/>
    </source>
</evidence>